<dbReference type="Gene3D" id="3.90.550.10">
    <property type="entry name" value="Spore Coat Polysaccharide Biosynthesis Protein SpsA, Chain A"/>
    <property type="match status" value="1"/>
</dbReference>
<evidence type="ECO:0000256" key="2">
    <source>
        <dbReference type="ARBA" id="ARBA00022679"/>
    </source>
</evidence>
<feature type="chain" id="PRO_5040913420" evidence="4">
    <location>
        <begin position="22"/>
        <end position="488"/>
    </location>
</feature>
<organism evidence="5 6">
    <name type="scientific">Triparma columacea</name>
    <dbReference type="NCBI Taxonomy" id="722753"/>
    <lineage>
        <taxon>Eukaryota</taxon>
        <taxon>Sar</taxon>
        <taxon>Stramenopiles</taxon>
        <taxon>Ochrophyta</taxon>
        <taxon>Bolidophyceae</taxon>
        <taxon>Parmales</taxon>
        <taxon>Triparmaceae</taxon>
        <taxon>Triparma</taxon>
    </lineage>
</organism>
<dbReference type="InterPro" id="IPR002685">
    <property type="entry name" value="Glyco_trans_15"/>
</dbReference>
<dbReference type="GO" id="GO:0000032">
    <property type="term" value="P:cell wall mannoprotein biosynthetic process"/>
    <property type="evidence" value="ECO:0007669"/>
    <property type="project" value="TreeGrafter"/>
</dbReference>
<protein>
    <submittedName>
        <fullName evidence="5">Uncharacterized protein</fullName>
    </submittedName>
</protein>
<evidence type="ECO:0000313" key="5">
    <source>
        <dbReference type="EMBL" id="GMI41849.1"/>
    </source>
</evidence>
<dbReference type="GO" id="GO:0016020">
    <property type="term" value="C:membrane"/>
    <property type="evidence" value="ECO:0007669"/>
    <property type="project" value="InterPro"/>
</dbReference>
<dbReference type="AlphaFoldDB" id="A0A9W7LAI6"/>
<feature type="region of interest" description="Disordered" evidence="3">
    <location>
        <begin position="26"/>
        <end position="50"/>
    </location>
</feature>
<dbReference type="InterPro" id="IPR029044">
    <property type="entry name" value="Nucleotide-diphossugar_trans"/>
</dbReference>
<name>A0A9W7LAI6_9STRA</name>
<dbReference type="GO" id="GO:0006487">
    <property type="term" value="P:protein N-linked glycosylation"/>
    <property type="evidence" value="ECO:0007669"/>
    <property type="project" value="TreeGrafter"/>
</dbReference>
<dbReference type="GO" id="GO:0005794">
    <property type="term" value="C:Golgi apparatus"/>
    <property type="evidence" value="ECO:0007669"/>
    <property type="project" value="TreeGrafter"/>
</dbReference>
<gene>
    <name evidence="5" type="ORF">TrCOL_g3724</name>
</gene>
<evidence type="ECO:0000313" key="6">
    <source>
        <dbReference type="Proteomes" id="UP001165065"/>
    </source>
</evidence>
<keyword evidence="4" id="KW-0732">Signal</keyword>
<comment type="similarity">
    <text evidence="1">Belongs to the glycosyltransferase 15 family.</text>
</comment>
<evidence type="ECO:0000256" key="3">
    <source>
        <dbReference type="SAM" id="MobiDB-lite"/>
    </source>
</evidence>
<evidence type="ECO:0000256" key="4">
    <source>
        <dbReference type="SAM" id="SignalP"/>
    </source>
</evidence>
<sequence length="488" mass="54967">MLGTLILFLLYFVVLSNFGSSDNIPKDIAPSGGNPKDIASSGDSPKRRFSKKGCQADFERKSQEADALAQRIQDFDSFFIPATRSLFGVTPTNSSDFRYTCPLPPAPIDSVTFATPHRNHTNLTKWAIVTLTRGTGHNTHLQKRTKLMAEYLTSTSMSHVENFQVDFVIFHEGDVKESQQTSISKVVKSIHQHFEVKFLDISDVFIKTEPLSSINDAPGYTAMCRFWSFQAFPILSEMEYTHFWRVDDDINIRQGTGSNIVGLIDEFEGPHPYIYAYKKYAGDAHGLTQLTLPSFAARWARECSNTLVLKCGNNKKEVSGEDDLCIDHFNFYNNNGAGRIDFWMREDVRAFLDSTERAQGIEKFRWGDSTIQALALKMFLREEDFLFMPDEMLLQEHHKHKIIKIKAQKACKGGCPQEEATGKVKQAQAQAQAQAREEGKKKERKTRVFGKKENAKGKGKKEKTGLRGMSQVFEGTGVKAGGLSNKLL</sequence>
<feature type="signal peptide" evidence="4">
    <location>
        <begin position="1"/>
        <end position="21"/>
    </location>
</feature>
<reference evidence="6" key="1">
    <citation type="journal article" date="2023" name="Commun. Biol.">
        <title>Genome analysis of Parmales, the sister group of diatoms, reveals the evolutionary specialization of diatoms from phago-mixotrophs to photoautotrophs.</title>
        <authorList>
            <person name="Ban H."/>
            <person name="Sato S."/>
            <person name="Yoshikawa S."/>
            <person name="Yamada K."/>
            <person name="Nakamura Y."/>
            <person name="Ichinomiya M."/>
            <person name="Sato N."/>
            <person name="Blanc-Mathieu R."/>
            <person name="Endo H."/>
            <person name="Kuwata A."/>
            <person name="Ogata H."/>
        </authorList>
    </citation>
    <scope>NUCLEOTIDE SEQUENCE [LARGE SCALE GENOMIC DNA]</scope>
</reference>
<evidence type="ECO:0000256" key="1">
    <source>
        <dbReference type="ARBA" id="ARBA00007677"/>
    </source>
</evidence>
<feature type="region of interest" description="Disordered" evidence="3">
    <location>
        <begin position="431"/>
        <end position="468"/>
    </location>
</feature>
<dbReference type="GO" id="GO:0000026">
    <property type="term" value="F:alpha-1,2-mannosyltransferase activity"/>
    <property type="evidence" value="ECO:0007669"/>
    <property type="project" value="TreeGrafter"/>
</dbReference>
<dbReference type="SUPFAM" id="SSF53448">
    <property type="entry name" value="Nucleotide-diphospho-sugar transferases"/>
    <property type="match status" value="1"/>
</dbReference>
<dbReference type="PANTHER" id="PTHR31121:SF6">
    <property type="entry name" value="ALPHA-1,2 MANNOSYLTRANSFERASE KTR1"/>
    <property type="match status" value="1"/>
</dbReference>
<proteinExistence type="inferred from homology"/>
<accession>A0A9W7LAI6</accession>
<dbReference type="Proteomes" id="UP001165065">
    <property type="component" value="Unassembled WGS sequence"/>
</dbReference>
<keyword evidence="6" id="KW-1185">Reference proteome</keyword>
<comment type="caution">
    <text evidence="5">The sequence shown here is derived from an EMBL/GenBank/DDBJ whole genome shotgun (WGS) entry which is preliminary data.</text>
</comment>
<dbReference type="EMBL" id="BRYA01000158">
    <property type="protein sequence ID" value="GMI41849.1"/>
    <property type="molecule type" value="Genomic_DNA"/>
</dbReference>
<keyword evidence="2" id="KW-0808">Transferase</keyword>
<dbReference type="PANTHER" id="PTHR31121">
    <property type="entry name" value="ALPHA-1,2 MANNOSYLTRANSFERASE KTR1"/>
    <property type="match status" value="1"/>
</dbReference>
<dbReference type="Pfam" id="PF01793">
    <property type="entry name" value="Glyco_transf_15"/>
    <property type="match status" value="1"/>
</dbReference>
<dbReference type="OrthoDB" id="184258at2759"/>